<keyword evidence="7" id="KW-0378">Hydrolase</keyword>
<feature type="compositionally biased region" description="Polar residues" evidence="13">
    <location>
        <begin position="15"/>
        <end position="24"/>
    </location>
</feature>
<comment type="similarity">
    <text evidence="3 12">Belongs to the glycosyl hydrolase 35 family.</text>
</comment>
<keyword evidence="5 14" id="KW-0812">Transmembrane</keyword>
<dbReference type="Gene3D" id="3.20.20.80">
    <property type="entry name" value="Glycosidases"/>
    <property type="match status" value="1"/>
</dbReference>
<feature type="transmembrane region" description="Helical" evidence="14">
    <location>
        <begin position="297"/>
        <end position="319"/>
    </location>
</feature>
<evidence type="ECO:0000256" key="12">
    <source>
        <dbReference type="RuleBase" id="RU003679"/>
    </source>
</evidence>
<dbReference type="InterPro" id="IPR017853">
    <property type="entry name" value="GH"/>
</dbReference>
<evidence type="ECO:0000256" key="3">
    <source>
        <dbReference type="ARBA" id="ARBA00009809"/>
    </source>
</evidence>
<reference evidence="18 19" key="1">
    <citation type="submission" date="2017-11" db="EMBL/GenBank/DDBJ databases">
        <title>The genome of Rhizophagus clarus HR1 reveals common genetic basis of auxotrophy among arbuscular mycorrhizal fungi.</title>
        <authorList>
            <person name="Kobayashi Y."/>
        </authorList>
    </citation>
    <scope>NUCLEOTIDE SEQUENCE [LARGE SCALE GENOMIC DNA]</scope>
    <source>
        <strain evidence="18 19">HR1</strain>
    </source>
</reference>
<feature type="transmembrane region" description="Helical" evidence="14">
    <location>
        <begin position="249"/>
        <end position="267"/>
    </location>
</feature>
<evidence type="ECO:0000256" key="8">
    <source>
        <dbReference type="ARBA" id="ARBA00022989"/>
    </source>
</evidence>
<dbReference type="GO" id="GO:0016020">
    <property type="term" value="C:membrane"/>
    <property type="evidence" value="ECO:0007669"/>
    <property type="project" value="UniProtKB-SubCell"/>
</dbReference>
<dbReference type="GO" id="GO:0004565">
    <property type="term" value="F:beta-galactosidase activity"/>
    <property type="evidence" value="ECO:0007669"/>
    <property type="project" value="UniProtKB-EC"/>
</dbReference>
<feature type="transmembrane region" description="Helical" evidence="14">
    <location>
        <begin position="225"/>
        <end position="243"/>
    </location>
</feature>
<feature type="transmembrane region" description="Helical" evidence="14">
    <location>
        <begin position="397"/>
        <end position="421"/>
    </location>
</feature>
<keyword evidence="8 14" id="KW-1133">Transmembrane helix</keyword>
<evidence type="ECO:0000256" key="5">
    <source>
        <dbReference type="ARBA" id="ARBA00022692"/>
    </source>
</evidence>
<keyword evidence="9 14" id="KW-0472">Membrane</keyword>
<evidence type="ECO:0000256" key="13">
    <source>
        <dbReference type="SAM" id="MobiDB-lite"/>
    </source>
</evidence>
<evidence type="ECO:0000256" key="6">
    <source>
        <dbReference type="ARBA" id="ARBA00022729"/>
    </source>
</evidence>
<keyword evidence="6" id="KW-0732">Signal</keyword>
<evidence type="ECO:0000259" key="17">
    <source>
        <dbReference type="Pfam" id="PF13364"/>
    </source>
</evidence>
<dbReference type="InterPro" id="IPR025300">
    <property type="entry name" value="BetaGal_jelly_roll_dom"/>
</dbReference>
<evidence type="ECO:0000313" key="19">
    <source>
        <dbReference type="Proteomes" id="UP000247702"/>
    </source>
</evidence>
<feature type="transmembrane region" description="Helical" evidence="14">
    <location>
        <begin position="546"/>
        <end position="571"/>
    </location>
</feature>
<comment type="catalytic activity">
    <reaction evidence="1">
        <text>Hydrolysis of terminal non-reducing beta-D-galactose residues in beta-D-galactosides.</text>
        <dbReference type="EC" id="3.2.1.23"/>
    </reaction>
</comment>
<accession>A0A2Z6RJB8</accession>
<dbReference type="InterPro" id="IPR013057">
    <property type="entry name" value="AA_transpt_TM"/>
</dbReference>
<evidence type="ECO:0000259" key="16">
    <source>
        <dbReference type="Pfam" id="PF01490"/>
    </source>
</evidence>
<feature type="transmembrane region" description="Helical" evidence="14">
    <location>
        <begin position="357"/>
        <end position="377"/>
    </location>
</feature>
<feature type="domain" description="Beta-galactosidase jelly roll" evidence="17">
    <location>
        <begin position="1466"/>
        <end position="1548"/>
    </location>
</feature>
<evidence type="ECO:0000313" key="18">
    <source>
        <dbReference type="EMBL" id="GBC01203.1"/>
    </source>
</evidence>
<dbReference type="Pfam" id="PF01301">
    <property type="entry name" value="Glyco_hydro_35"/>
    <property type="match status" value="1"/>
</dbReference>
<feature type="transmembrane region" description="Helical" evidence="14">
    <location>
        <begin position="433"/>
        <end position="456"/>
    </location>
</feature>
<organism evidence="18 19">
    <name type="scientific">Rhizophagus clarus</name>
    <dbReference type="NCBI Taxonomy" id="94130"/>
    <lineage>
        <taxon>Eukaryota</taxon>
        <taxon>Fungi</taxon>
        <taxon>Fungi incertae sedis</taxon>
        <taxon>Mucoromycota</taxon>
        <taxon>Glomeromycotina</taxon>
        <taxon>Glomeromycetes</taxon>
        <taxon>Glomerales</taxon>
        <taxon>Glomeraceae</taxon>
        <taxon>Rhizophagus</taxon>
    </lineage>
</organism>
<dbReference type="PRINTS" id="PR00742">
    <property type="entry name" value="GLHYDRLASE35"/>
</dbReference>
<dbReference type="PANTHER" id="PTHR23421">
    <property type="entry name" value="BETA-GALACTOSIDASE RELATED"/>
    <property type="match status" value="1"/>
</dbReference>
<dbReference type="Pfam" id="PF01490">
    <property type="entry name" value="Aa_trans"/>
    <property type="match status" value="1"/>
</dbReference>
<evidence type="ECO:0000256" key="11">
    <source>
        <dbReference type="ARBA" id="ARBA00023295"/>
    </source>
</evidence>
<keyword evidence="10" id="KW-0325">Glycoprotein</keyword>
<gene>
    <name evidence="18" type="ORF">RclHR1_00410030</name>
</gene>
<feature type="compositionally biased region" description="Low complexity" evidence="13">
    <location>
        <begin position="1"/>
        <end position="13"/>
    </location>
</feature>
<comment type="subcellular location">
    <subcellularLocation>
        <location evidence="2">Membrane</location>
    </subcellularLocation>
</comment>
<evidence type="ECO:0000256" key="9">
    <source>
        <dbReference type="ARBA" id="ARBA00023136"/>
    </source>
</evidence>
<dbReference type="InterPro" id="IPR031330">
    <property type="entry name" value="Gly_Hdrlase_35_cat"/>
</dbReference>
<protein>
    <recommendedName>
        <fullName evidence="4">beta-galactosidase</fullName>
        <ecNumber evidence="4">3.2.1.23</ecNumber>
    </recommendedName>
</protein>
<dbReference type="Pfam" id="PF13364">
    <property type="entry name" value="BetaGal_ABD2"/>
    <property type="match status" value="1"/>
</dbReference>
<feature type="domain" description="Amino acid transporter transmembrane" evidence="16">
    <location>
        <begin position="219"/>
        <end position="512"/>
    </location>
</feature>
<keyword evidence="19" id="KW-1185">Reference proteome</keyword>
<feature type="transmembrane region" description="Helical" evidence="14">
    <location>
        <begin position="1500"/>
        <end position="1521"/>
    </location>
</feature>
<sequence length="1604" mass="182039">MSDSSRNDNSGDSTIPINIPTTQTARHRRRGTGNLSNLTHSLADTLQSWTGNYSLTASTYMSNNIVVPASFIEENYEPTVTVHGPGSHFSQIPVAFGHNQQNSSYVSPGRSSQYYGSFLAPSIAPNLPPLTEDDTIPIRQSQANYSNDPDDYLGTSFTSNRHTSMWRNSAVESNQGYKRPTKISEPTTPLVRTLSRSSFTSIPISVMQDIKHEETYIGSNFRQSIFNSCNILIGIGILALPLGFHYSGWVIGISLFAFCLGVTNYTAKLLAKCLDYEEGLYTYADMGAVAFGHKARLAISILFSLELIASATALVILVGDSLHTIFPDTSLIFLKVIAWTVMTPLTLIAIRYLSYFSLLGILSAISLVAVIIIDGFTKHERPGSLIDHMETEIWPSWASLPMSFGLIMAGFTGHAVFPTVYRDMQNPRQYPKMVNITYAVTTFVYLLLAVCGYLMFGNTTMQEITQNIMATNGYWRPLNNFVVWLVAVNPIAKYALTLNPINLTLELSFYSSSFMEECLNSGRGRRTALKDILHKAVKSYLLCYDFLIMIAEFVTVLGIIPTGLVAFYVWLLQSRKGTLPITTTDCAYDRNKYGQILNWDKYCLYIHGNPTLIFSGEFHYWRLPDRSRWENILKKYRAGGFNCIRIYFHWGFHNPDEGIYKFDDNRDVDYLLNLCEKLGLYVLAAPGPYICAETQIGGFPYWLIAKDLKVRHMNFTGFKNYDKNFAEYEKEWFEAILPIIARHQITEKSDGCVIALQIENKLFEKYRKIPFGLHDEMRFLCKVARDCGITVPLFTNDKNESGSFVAKPEHDINSSTNFFNRKSFGLDLYGFDKYLISVPSDSSILFCFNMKRDPKKWKSWETKDVAKSLDNIEKVVRSFGHDAAKSPIFIPELQGGWYTSYKSGHTFDDVYNYYGDRFTRIIYDSVLAQGCTMLSIYMTYGGTNWGTLGDIDGYTSYDYSACIREFGYMSARLRNLRLGFLFTRSFSDVFAKTERVRNPNISASIKGVLNLQRRAIIDSGGQGNAVVFTFLRNFSKTKNSQFQLYIDYMEAQGDTRSFVMQCYLSYKSSFVALGNYVSSTGLKLIFSSVPIHLRILHPPNEIDTGREIWIVPVNNIGEFAFEGEINIDGNLRSSIRKIGHSINIVSFSGGIGFARIKHAEDSKDLYILALDNGSLGTLHAAFDEPHWAQACNRSFTHSPSIVSWGTQNVYFDLKNNIVDTEYGEDEKEITILSLRKPPDYIRINPNLAYPLPFIYKKKLVVGDKSSAVYTTPELIKWSTRVTDFSAFEWQPIDLKNGGAVENNYTSGHVLYRTQFSSVKTDNKVELIVNMRHRCTIFVNGNFAGGHTTFNKNLFFPGTKNGPELFTFLGGNKYDITTFINDNEENNTIVVLVDNFGISRQSTIYNDVKNPRGLISAKISGLRHGTIFQWEICGVDVRNLEIPFTTSGIPDEYSEIGWIESNVNINKYGVNPNDGIKWWRFKFKHPVDSKYKEVINVPLRLVLFGAFTSYIFLNGILIGRYYGNGDCPQHDFYLMDGLLNFNEENQIILMTYGWEQVFSKDIVVEVRGWEIDELNKSGNVIRIPKDADDDLKSWIIMREKIKLYY</sequence>
<dbReference type="GO" id="GO:0005975">
    <property type="term" value="P:carbohydrate metabolic process"/>
    <property type="evidence" value="ECO:0007669"/>
    <property type="project" value="InterPro"/>
</dbReference>
<evidence type="ECO:0000259" key="15">
    <source>
        <dbReference type="Pfam" id="PF01301"/>
    </source>
</evidence>
<evidence type="ECO:0000256" key="1">
    <source>
        <dbReference type="ARBA" id="ARBA00001412"/>
    </source>
</evidence>
<evidence type="ECO:0000256" key="7">
    <source>
        <dbReference type="ARBA" id="ARBA00022801"/>
    </source>
</evidence>
<evidence type="ECO:0000256" key="4">
    <source>
        <dbReference type="ARBA" id="ARBA00012756"/>
    </source>
</evidence>
<dbReference type="STRING" id="94130.A0A2Z6RJB8"/>
<feature type="region of interest" description="Disordered" evidence="13">
    <location>
        <begin position="1"/>
        <end position="31"/>
    </location>
</feature>
<dbReference type="InterPro" id="IPR008979">
    <property type="entry name" value="Galactose-bd-like_sf"/>
</dbReference>
<dbReference type="Proteomes" id="UP000247702">
    <property type="component" value="Unassembled WGS sequence"/>
</dbReference>
<feature type="transmembrane region" description="Helical" evidence="14">
    <location>
        <begin position="331"/>
        <end position="350"/>
    </location>
</feature>
<proteinExistence type="inferred from homology"/>
<dbReference type="SUPFAM" id="SSF51445">
    <property type="entry name" value="(Trans)glycosidases"/>
    <property type="match status" value="1"/>
</dbReference>
<name>A0A2Z6RJB8_9GLOM</name>
<evidence type="ECO:0000256" key="10">
    <source>
        <dbReference type="ARBA" id="ARBA00023180"/>
    </source>
</evidence>
<dbReference type="InterPro" id="IPR001944">
    <property type="entry name" value="Glycoside_Hdrlase_35"/>
</dbReference>
<feature type="domain" description="Glycoside hydrolase 35 catalytic" evidence="15">
    <location>
        <begin position="604"/>
        <end position="977"/>
    </location>
</feature>
<evidence type="ECO:0000256" key="14">
    <source>
        <dbReference type="SAM" id="Phobius"/>
    </source>
</evidence>
<dbReference type="EC" id="3.2.1.23" evidence="4"/>
<evidence type="ECO:0000256" key="2">
    <source>
        <dbReference type="ARBA" id="ARBA00004370"/>
    </source>
</evidence>
<comment type="caution">
    <text evidence="18">The sequence shown here is derived from an EMBL/GenBank/DDBJ whole genome shotgun (WGS) entry which is preliminary data.</text>
</comment>
<dbReference type="SUPFAM" id="SSF49785">
    <property type="entry name" value="Galactose-binding domain-like"/>
    <property type="match status" value="2"/>
</dbReference>
<dbReference type="Gene3D" id="2.60.120.260">
    <property type="entry name" value="Galactose-binding domain-like"/>
    <property type="match status" value="2"/>
</dbReference>
<keyword evidence="11" id="KW-0326">Glycosidase</keyword>
<dbReference type="EMBL" id="BEXD01003446">
    <property type="protein sequence ID" value="GBC01203.1"/>
    <property type="molecule type" value="Genomic_DNA"/>
</dbReference>